<accession>G3MPD2</accession>
<dbReference type="GO" id="GO:0005634">
    <property type="term" value="C:nucleus"/>
    <property type="evidence" value="ECO:0007669"/>
    <property type="project" value="UniProtKB-SubCell"/>
</dbReference>
<evidence type="ECO:0000256" key="5">
    <source>
        <dbReference type="ARBA" id="ARBA00022723"/>
    </source>
</evidence>
<dbReference type="EMBL" id="JO843733">
    <property type="protein sequence ID" value="AEO35350.1"/>
    <property type="molecule type" value="mRNA"/>
</dbReference>
<keyword evidence="7" id="KW-0539">Nucleus</keyword>
<evidence type="ECO:0000256" key="4">
    <source>
        <dbReference type="ARBA" id="ARBA00022722"/>
    </source>
</evidence>
<evidence type="ECO:0000256" key="1">
    <source>
        <dbReference type="ARBA" id="ARBA00001968"/>
    </source>
</evidence>
<keyword evidence="4" id="KW-0540">Nuclease</keyword>
<dbReference type="GO" id="GO:0046872">
    <property type="term" value="F:metal ion binding"/>
    <property type="evidence" value="ECO:0007669"/>
    <property type="project" value="UniProtKB-KW"/>
</dbReference>
<comment type="similarity">
    <text evidence="3">Belongs to the HARBI1 family.</text>
</comment>
<comment type="subcellular location">
    <subcellularLocation>
        <location evidence="2">Nucleus</location>
    </subcellularLocation>
</comment>
<dbReference type="PANTHER" id="PTHR22930">
    <property type="match status" value="1"/>
</dbReference>
<name>G3MPD2_AMBMU</name>
<reference evidence="9" key="1">
    <citation type="journal article" date="2011" name="PLoS ONE">
        <title>A deep insight into the sialotranscriptome of the gulf coast tick, Amblyomma maculatum.</title>
        <authorList>
            <person name="Karim S."/>
            <person name="Singh P."/>
            <person name="Ribeiro J.M."/>
        </authorList>
    </citation>
    <scope>NUCLEOTIDE SEQUENCE</scope>
    <source>
        <tissue evidence="9">Salivary gland</tissue>
    </source>
</reference>
<evidence type="ECO:0000256" key="2">
    <source>
        <dbReference type="ARBA" id="ARBA00004123"/>
    </source>
</evidence>
<protein>
    <recommendedName>
        <fullName evidence="8">DDE Tnp4 domain-containing protein</fullName>
    </recommendedName>
</protein>
<dbReference type="InterPro" id="IPR027806">
    <property type="entry name" value="HARBI1_dom"/>
</dbReference>
<evidence type="ECO:0000256" key="3">
    <source>
        <dbReference type="ARBA" id="ARBA00006958"/>
    </source>
</evidence>
<proteinExistence type="evidence at transcript level"/>
<keyword evidence="6" id="KW-0378">Hydrolase</keyword>
<dbReference type="GO" id="GO:0016787">
    <property type="term" value="F:hydrolase activity"/>
    <property type="evidence" value="ECO:0007669"/>
    <property type="project" value="UniProtKB-KW"/>
</dbReference>
<sequence>MAGSNDERLATVNVLILVCSLLVHRRRARNARKRRFWVRPMFRRRDQEGQARLLLPRLRAEDEAYFRDYLRMSPSTFDTLLGFVKHSLSRQVTPFSDPISAHDRLAITVRFLANGDTFRSLSYNFLIGRSTASVLIRETTAAIWTNLWDEYIPFPQTEVEWRKIALDMENYWNFPNCIGSLDGKHVNIECPNNSGSRNMNYKKTFSVVLLACCDAHYRFTYVDLCHYGGEGDSGIFLRSDLLKDLTNNWCGVPAPTTVGSAGDIPYVIVGDEAFPLKTFLMRPYARRDLQTHRLSPSGREEYQQRATFNYRLSRARRVIENSFGIMAARWRILRRPFRASEETTENICKACVVLHNFMMSESALARSAYSPPGYADSEDWQGNETAGLWRTDGNDLPGLRGISRQGCHSARSAMDVRDRLAQYFVTDGKVPWQERIVNRAGRKEI</sequence>
<feature type="domain" description="DDE Tnp4" evidence="8">
    <location>
        <begin position="181"/>
        <end position="356"/>
    </location>
</feature>
<dbReference type="GO" id="GO:0004518">
    <property type="term" value="F:nuclease activity"/>
    <property type="evidence" value="ECO:0007669"/>
    <property type="project" value="UniProtKB-KW"/>
</dbReference>
<evidence type="ECO:0000256" key="6">
    <source>
        <dbReference type="ARBA" id="ARBA00022801"/>
    </source>
</evidence>
<dbReference type="AlphaFoldDB" id="G3MPD2"/>
<dbReference type="InterPro" id="IPR045249">
    <property type="entry name" value="HARBI1-like"/>
</dbReference>
<comment type="cofactor">
    <cofactor evidence="1">
        <name>a divalent metal cation</name>
        <dbReference type="ChEBI" id="CHEBI:60240"/>
    </cofactor>
</comment>
<dbReference type="Pfam" id="PF13359">
    <property type="entry name" value="DDE_Tnp_4"/>
    <property type="match status" value="1"/>
</dbReference>
<evidence type="ECO:0000313" key="9">
    <source>
        <dbReference type="EMBL" id="AEO35350.1"/>
    </source>
</evidence>
<organism evidence="9">
    <name type="scientific">Amblyomma maculatum</name>
    <name type="common">Gulf Coast tick</name>
    <dbReference type="NCBI Taxonomy" id="34609"/>
    <lineage>
        <taxon>Eukaryota</taxon>
        <taxon>Metazoa</taxon>
        <taxon>Ecdysozoa</taxon>
        <taxon>Arthropoda</taxon>
        <taxon>Chelicerata</taxon>
        <taxon>Arachnida</taxon>
        <taxon>Acari</taxon>
        <taxon>Parasitiformes</taxon>
        <taxon>Ixodida</taxon>
        <taxon>Ixodoidea</taxon>
        <taxon>Ixodidae</taxon>
        <taxon>Amblyomminae</taxon>
        <taxon>Amblyomma</taxon>
    </lineage>
</organism>
<evidence type="ECO:0000259" key="8">
    <source>
        <dbReference type="Pfam" id="PF13359"/>
    </source>
</evidence>
<keyword evidence="5" id="KW-0479">Metal-binding</keyword>
<evidence type="ECO:0000256" key="7">
    <source>
        <dbReference type="ARBA" id="ARBA00023242"/>
    </source>
</evidence>
<dbReference type="PANTHER" id="PTHR22930:SF269">
    <property type="entry name" value="NUCLEASE HARBI1-LIKE PROTEIN"/>
    <property type="match status" value="1"/>
</dbReference>